<keyword evidence="3 6" id="KW-0963">Cytoplasm</keyword>
<dbReference type="PANTHER" id="PTHR34773">
    <property type="entry name" value="FLAGELLAR SECRETION CHAPERONE FLIS"/>
    <property type="match status" value="1"/>
</dbReference>
<sequence length="146" mass="16444">MAYTQAYAAYRETGVKTASQGKLIVMLYEEALRRLDSALSLYGKEDKIEAASIEKFHNNLVKTQEILTELMVSLDMERGGEIAQNLMALYSFFNRELMDISMSHDRKKLLSITTFMQELYTSWNAALSNTMAAENTPRAAAVDING</sequence>
<dbReference type="CDD" id="cd16098">
    <property type="entry name" value="FliS"/>
    <property type="match status" value="1"/>
</dbReference>
<keyword evidence="7" id="KW-0966">Cell projection</keyword>
<comment type="subcellular location">
    <subcellularLocation>
        <location evidence="1 6">Cytoplasm</location>
        <location evidence="1 6">Cytosol</location>
    </subcellularLocation>
</comment>
<gene>
    <name evidence="7" type="ORF">HMPREF9193_00394</name>
</gene>
<keyword evidence="7" id="KW-0282">Flagellum</keyword>
<dbReference type="SUPFAM" id="SSF101116">
    <property type="entry name" value="Flagellar export chaperone FliS"/>
    <property type="match status" value="1"/>
</dbReference>
<keyword evidence="8" id="KW-1185">Reference proteome</keyword>
<keyword evidence="7" id="KW-0969">Cilium</keyword>
<dbReference type="RefSeq" id="WP_021686795.1">
    <property type="nucleotide sequence ID" value="NZ_KI260561.1"/>
</dbReference>
<evidence type="ECO:0000256" key="6">
    <source>
        <dbReference type="PIRNR" id="PIRNR039090"/>
    </source>
</evidence>
<proteinExistence type="inferred from homology"/>
<evidence type="ECO:0000256" key="5">
    <source>
        <dbReference type="ARBA" id="ARBA00023186"/>
    </source>
</evidence>
<dbReference type="PIRSF" id="PIRSF039090">
    <property type="entry name" value="Flis"/>
    <property type="match status" value="1"/>
</dbReference>
<dbReference type="NCBIfam" id="TIGR00208">
    <property type="entry name" value="fliS"/>
    <property type="match status" value="1"/>
</dbReference>
<comment type="caution">
    <text evidence="7">The sequence shown here is derived from an EMBL/GenBank/DDBJ whole genome shotgun (WGS) entry which is preliminary data.</text>
</comment>
<name>A0ABN0P0J3_TRELE</name>
<reference evidence="7 8" key="1">
    <citation type="submission" date="2013-08" db="EMBL/GenBank/DDBJ databases">
        <authorList>
            <person name="Weinstock G."/>
            <person name="Sodergren E."/>
            <person name="Wylie T."/>
            <person name="Fulton L."/>
            <person name="Fulton R."/>
            <person name="Fronick C."/>
            <person name="O'Laughlin M."/>
            <person name="Godfrey J."/>
            <person name="Miner T."/>
            <person name="Herter B."/>
            <person name="Appelbaum E."/>
            <person name="Cordes M."/>
            <person name="Lek S."/>
            <person name="Wollam A."/>
            <person name="Pepin K.H."/>
            <person name="Palsikar V.B."/>
            <person name="Mitreva M."/>
            <person name="Wilson R.K."/>
        </authorList>
    </citation>
    <scope>NUCLEOTIDE SEQUENCE [LARGE SCALE GENOMIC DNA]</scope>
    <source>
        <strain evidence="7 8">ATCC 700332</strain>
    </source>
</reference>
<keyword evidence="4 6" id="KW-1005">Bacterial flagellum biogenesis</keyword>
<evidence type="ECO:0000256" key="2">
    <source>
        <dbReference type="ARBA" id="ARBA00008787"/>
    </source>
</evidence>
<dbReference type="Proteomes" id="UP000016649">
    <property type="component" value="Unassembled WGS sequence"/>
</dbReference>
<evidence type="ECO:0000256" key="3">
    <source>
        <dbReference type="ARBA" id="ARBA00022490"/>
    </source>
</evidence>
<organism evidence="7 8">
    <name type="scientific">Treponema lecithinolyticum ATCC 700332</name>
    <dbReference type="NCBI Taxonomy" id="1321815"/>
    <lineage>
        <taxon>Bacteria</taxon>
        <taxon>Pseudomonadati</taxon>
        <taxon>Spirochaetota</taxon>
        <taxon>Spirochaetia</taxon>
        <taxon>Spirochaetales</taxon>
        <taxon>Treponemataceae</taxon>
        <taxon>Treponema</taxon>
    </lineage>
</organism>
<evidence type="ECO:0000313" key="8">
    <source>
        <dbReference type="Proteomes" id="UP000016649"/>
    </source>
</evidence>
<dbReference type="PANTHER" id="PTHR34773:SF1">
    <property type="entry name" value="FLAGELLAR SECRETION CHAPERONE FLIS"/>
    <property type="match status" value="1"/>
</dbReference>
<dbReference type="InterPro" id="IPR003713">
    <property type="entry name" value="FliS"/>
</dbReference>
<accession>A0ABN0P0J3</accession>
<dbReference type="Gene3D" id="1.20.120.340">
    <property type="entry name" value="Flagellar protein FliS"/>
    <property type="match status" value="1"/>
</dbReference>
<evidence type="ECO:0000256" key="4">
    <source>
        <dbReference type="ARBA" id="ARBA00022795"/>
    </source>
</evidence>
<comment type="similarity">
    <text evidence="2 6">Belongs to the FliS family.</text>
</comment>
<evidence type="ECO:0000256" key="1">
    <source>
        <dbReference type="ARBA" id="ARBA00004514"/>
    </source>
</evidence>
<evidence type="ECO:0000313" key="7">
    <source>
        <dbReference type="EMBL" id="ERJ94039.1"/>
    </source>
</evidence>
<protein>
    <recommendedName>
        <fullName evidence="6">Flagellar secretion chaperone FliS</fullName>
    </recommendedName>
</protein>
<dbReference type="EMBL" id="AWVH01000006">
    <property type="protein sequence ID" value="ERJ94039.1"/>
    <property type="molecule type" value="Genomic_DNA"/>
</dbReference>
<keyword evidence="5" id="KW-0143">Chaperone</keyword>
<dbReference type="Pfam" id="PF02561">
    <property type="entry name" value="FliS"/>
    <property type="match status" value="1"/>
</dbReference>
<dbReference type="InterPro" id="IPR036584">
    <property type="entry name" value="FliS_sf"/>
</dbReference>